<dbReference type="EMBL" id="BSYO01000023">
    <property type="protein sequence ID" value="GMH21446.1"/>
    <property type="molecule type" value="Genomic_DNA"/>
</dbReference>
<feature type="transmembrane region" description="Helical" evidence="5">
    <location>
        <begin position="56"/>
        <end position="80"/>
    </location>
</feature>
<accession>A0AAD3T2K5</accession>
<dbReference type="SUPFAM" id="SSF103473">
    <property type="entry name" value="MFS general substrate transporter"/>
    <property type="match status" value="1"/>
</dbReference>
<sequence length="141" mass="14806">MSITLASMSVGHALIASGVPGSLYAGTIVAGIFYGSQLSLMPTIASEIFGVVNMGTIFNTITAAGPVGSYVLSVLVVGYIYDKEASGEGNTCTGVRCFMLSFIIMAGVTLAGSLVAVCLYLRTKSFYERVILRRLRQSSSQ</sequence>
<evidence type="ECO:0000313" key="8">
    <source>
        <dbReference type="Proteomes" id="UP001279734"/>
    </source>
</evidence>
<feature type="transmembrane region" description="Helical" evidence="5">
    <location>
        <begin position="12"/>
        <end position="35"/>
    </location>
</feature>
<evidence type="ECO:0000256" key="5">
    <source>
        <dbReference type="SAM" id="Phobius"/>
    </source>
</evidence>
<feature type="domain" description="NFD4 C-terminal" evidence="6">
    <location>
        <begin position="22"/>
        <end position="127"/>
    </location>
</feature>
<gene>
    <name evidence="7" type="ORF">Nepgr_023288</name>
</gene>
<proteinExistence type="predicted"/>
<evidence type="ECO:0000256" key="3">
    <source>
        <dbReference type="ARBA" id="ARBA00022989"/>
    </source>
</evidence>
<comment type="caution">
    <text evidence="7">The sequence shown here is derived from an EMBL/GenBank/DDBJ whole genome shotgun (WGS) entry which is preliminary data.</text>
</comment>
<dbReference type="InterPro" id="IPR056555">
    <property type="entry name" value="NFD4_C"/>
</dbReference>
<keyword evidence="4 5" id="KW-0472">Membrane</keyword>
<dbReference type="GO" id="GO:0016020">
    <property type="term" value="C:membrane"/>
    <property type="evidence" value="ECO:0007669"/>
    <property type="project" value="UniProtKB-SubCell"/>
</dbReference>
<dbReference type="Pfam" id="PF23262">
    <property type="entry name" value="NFD4_C"/>
    <property type="match status" value="1"/>
</dbReference>
<dbReference type="Gene3D" id="1.20.1250.20">
    <property type="entry name" value="MFS general substrate transporter like domains"/>
    <property type="match status" value="1"/>
</dbReference>
<organism evidence="7 8">
    <name type="scientific">Nepenthes gracilis</name>
    <name type="common">Slender pitcher plant</name>
    <dbReference type="NCBI Taxonomy" id="150966"/>
    <lineage>
        <taxon>Eukaryota</taxon>
        <taxon>Viridiplantae</taxon>
        <taxon>Streptophyta</taxon>
        <taxon>Embryophyta</taxon>
        <taxon>Tracheophyta</taxon>
        <taxon>Spermatophyta</taxon>
        <taxon>Magnoliopsida</taxon>
        <taxon>eudicotyledons</taxon>
        <taxon>Gunneridae</taxon>
        <taxon>Pentapetalae</taxon>
        <taxon>Caryophyllales</taxon>
        <taxon>Nepenthaceae</taxon>
        <taxon>Nepenthes</taxon>
    </lineage>
</organism>
<dbReference type="PANTHER" id="PTHR21576:SF22">
    <property type="entry name" value="F25A4.25 PROTEIN"/>
    <property type="match status" value="1"/>
</dbReference>
<protein>
    <recommendedName>
        <fullName evidence="6">NFD4 C-terminal domain-containing protein</fullName>
    </recommendedName>
</protein>
<dbReference type="AlphaFoldDB" id="A0AAD3T2K5"/>
<comment type="subcellular location">
    <subcellularLocation>
        <location evidence="1">Membrane</location>
        <topology evidence="1">Multi-pass membrane protein</topology>
    </subcellularLocation>
</comment>
<evidence type="ECO:0000259" key="6">
    <source>
        <dbReference type="Pfam" id="PF23262"/>
    </source>
</evidence>
<evidence type="ECO:0000256" key="1">
    <source>
        <dbReference type="ARBA" id="ARBA00004141"/>
    </source>
</evidence>
<dbReference type="InterPro" id="IPR036259">
    <property type="entry name" value="MFS_trans_sf"/>
</dbReference>
<evidence type="ECO:0000256" key="4">
    <source>
        <dbReference type="ARBA" id="ARBA00023136"/>
    </source>
</evidence>
<keyword evidence="8" id="KW-1185">Reference proteome</keyword>
<evidence type="ECO:0000313" key="7">
    <source>
        <dbReference type="EMBL" id="GMH21446.1"/>
    </source>
</evidence>
<reference evidence="7" key="1">
    <citation type="submission" date="2023-05" db="EMBL/GenBank/DDBJ databases">
        <title>Nepenthes gracilis genome sequencing.</title>
        <authorList>
            <person name="Fukushima K."/>
        </authorList>
    </citation>
    <scope>NUCLEOTIDE SEQUENCE</scope>
    <source>
        <strain evidence="7">SING2019-196</strain>
    </source>
</reference>
<keyword evidence="2 5" id="KW-0812">Transmembrane</keyword>
<keyword evidence="3 5" id="KW-1133">Transmembrane helix</keyword>
<name>A0AAD3T2K5_NEPGR</name>
<evidence type="ECO:0000256" key="2">
    <source>
        <dbReference type="ARBA" id="ARBA00022692"/>
    </source>
</evidence>
<dbReference type="Proteomes" id="UP001279734">
    <property type="component" value="Unassembled WGS sequence"/>
</dbReference>
<feature type="transmembrane region" description="Helical" evidence="5">
    <location>
        <begin position="100"/>
        <end position="121"/>
    </location>
</feature>
<dbReference type="PANTHER" id="PTHR21576">
    <property type="entry name" value="UNCHARACTERIZED NODULIN-LIKE PROTEIN"/>
    <property type="match status" value="1"/>
</dbReference>